<dbReference type="AlphaFoldDB" id="A0A5N6XPE5"/>
<dbReference type="Gene3D" id="4.10.240.10">
    <property type="entry name" value="Zn(2)-C6 fungal-type DNA-binding domain"/>
    <property type="match status" value="1"/>
</dbReference>
<comment type="subcellular location">
    <subcellularLocation>
        <location evidence="1">Nucleus</location>
    </subcellularLocation>
</comment>
<dbReference type="CDD" id="cd12148">
    <property type="entry name" value="fungal_TF_MHR"/>
    <property type="match status" value="1"/>
</dbReference>
<evidence type="ECO:0000256" key="6">
    <source>
        <dbReference type="ARBA" id="ARBA00023242"/>
    </source>
</evidence>
<dbReference type="OrthoDB" id="309640at2759"/>
<dbReference type="SUPFAM" id="SSF57701">
    <property type="entry name" value="Zn2/Cys6 DNA-binding domain"/>
    <property type="match status" value="1"/>
</dbReference>
<feature type="compositionally biased region" description="Basic and acidic residues" evidence="7">
    <location>
        <begin position="178"/>
        <end position="187"/>
    </location>
</feature>
<proteinExistence type="predicted"/>
<feature type="region of interest" description="Disordered" evidence="7">
    <location>
        <begin position="140"/>
        <end position="193"/>
    </location>
</feature>
<dbReference type="InterPro" id="IPR050815">
    <property type="entry name" value="TF_fung"/>
</dbReference>
<dbReference type="SMART" id="SM00066">
    <property type="entry name" value="GAL4"/>
    <property type="match status" value="1"/>
</dbReference>
<dbReference type="EMBL" id="ML737248">
    <property type="protein sequence ID" value="KAE8334758.1"/>
    <property type="molecule type" value="Genomic_DNA"/>
</dbReference>
<evidence type="ECO:0000256" key="3">
    <source>
        <dbReference type="ARBA" id="ARBA00023015"/>
    </source>
</evidence>
<feature type="compositionally biased region" description="Polar residues" evidence="7">
    <location>
        <begin position="141"/>
        <end position="174"/>
    </location>
</feature>
<keyword evidence="5" id="KW-0804">Transcription</keyword>
<evidence type="ECO:0000313" key="9">
    <source>
        <dbReference type="EMBL" id="KAE8334758.1"/>
    </source>
</evidence>
<dbReference type="GO" id="GO:0006351">
    <property type="term" value="P:DNA-templated transcription"/>
    <property type="evidence" value="ECO:0007669"/>
    <property type="project" value="InterPro"/>
</dbReference>
<keyword evidence="4" id="KW-0238">DNA-binding</keyword>
<keyword evidence="3" id="KW-0805">Transcription regulation</keyword>
<dbReference type="PANTHER" id="PTHR47338:SF5">
    <property type="entry name" value="ZN(II)2CYS6 TRANSCRIPTION FACTOR (EUROFUNG)"/>
    <property type="match status" value="1"/>
</dbReference>
<dbReference type="Pfam" id="PF04082">
    <property type="entry name" value="Fungal_trans"/>
    <property type="match status" value="1"/>
</dbReference>
<feature type="region of interest" description="Disordered" evidence="7">
    <location>
        <begin position="35"/>
        <end position="59"/>
    </location>
</feature>
<feature type="domain" description="Zn(2)-C6 fungal-type" evidence="8">
    <location>
        <begin position="64"/>
        <end position="94"/>
    </location>
</feature>
<dbReference type="PROSITE" id="PS50048">
    <property type="entry name" value="ZN2_CY6_FUNGAL_2"/>
    <property type="match status" value="1"/>
</dbReference>
<dbReference type="GO" id="GO:0009893">
    <property type="term" value="P:positive regulation of metabolic process"/>
    <property type="evidence" value="ECO:0007669"/>
    <property type="project" value="UniProtKB-ARBA"/>
</dbReference>
<reference evidence="9" key="1">
    <citation type="submission" date="2019-04" db="EMBL/GenBank/DDBJ databases">
        <title>Friends and foes A comparative genomics study of 23 Aspergillus species from section Flavi.</title>
        <authorList>
            <consortium name="DOE Joint Genome Institute"/>
            <person name="Kjaerbolling I."/>
            <person name="Vesth T."/>
            <person name="Frisvad J.C."/>
            <person name="Nybo J.L."/>
            <person name="Theobald S."/>
            <person name="Kildgaard S."/>
            <person name="Isbrandt T."/>
            <person name="Kuo A."/>
            <person name="Sato A."/>
            <person name="Lyhne E.K."/>
            <person name="Kogle M.E."/>
            <person name="Wiebenga A."/>
            <person name="Kun R.S."/>
            <person name="Lubbers R.J."/>
            <person name="Makela M.R."/>
            <person name="Barry K."/>
            <person name="Chovatia M."/>
            <person name="Clum A."/>
            <person name="Daum C."/>
            <person name="Haridas S."/>
            <person name="He G."/>
            <person name="LaButti K."/>
            <person name="Lipzen A."/>
            <person name="Mondo S."/>
            <person name="Riley R."/>
            <person name="Salamov A."/>
            <person name="Simmons B.A."/>
            <person name="Magnuson J.K."/>
            <person name="Henrissat B."/>
            <person name="Mortensen U.H."/>
            <person name="Larsen T.O."/>
            <person name="Devries R.P."/>
            <person name="Grigoriev I.V."/>
            <person name="Machida M."/>
            <person name="Baker S.E."/>
            <person name="Andersen M.R."/>
        </authorList>
    </citation>
    <scope>NUCLEOTIDE SEQUENCE</scope>
    <source>
        <strain evidence="9">CBS 117612</strain>
    </source>
</reference>
<feature type="region of interest" description="Disordered" evidence="7">
    <location>
        <begin position="681"/>
        <end position="726"/>
    </location>
</feature>
<dbReference type="PROSITE" id="PS00463">
    <property type="entry name" value="ZN2_CY6_FUNGAL_1"/>
    <property type="match status" value="1"/>
</dbReference>
<sequence>MDLDIDELEYRDARSSTQQALESGLRQNLYIHTPYGAQSKRGESGEKQANSARLTRSPEHSVTACQRCRDHKVKCSRECPACARCQRLQADCTYPSPPVRRGRKLRRSSRGVRRVAGQSAKQLAQRRVFVSTLDEPALGAQESTADLSPQSNGLTSPTNHTPLNKNSLTQTDNQVCHEAARSTRDTPRSVGRPSYFADGVGVESINVSSESYPTHLRNTNLIIEGLTSDVARPPLPPRALGLSLLDIYFTRAYNASVLFCKPILFQQYLDGRIPEVLLKALFALATLFLTQVNEDNNEEQLECSELKLLNAYSSCGLPWARSALREAMSSIYPEPSLTVLQALHCLQLYWFGIGEPTTGHLCLTLAYRSCDLLGYNKKVVDGVERSDSSLETESRRRCFWACWISTCMVMEPEPYVRLAWQEASMIPLPAAIPYIASGHEVVLNEKMDHNWCSSLVESQYEGTRTSVYAASLVKMVGVWAKVQLLVRDWASSSNARNLDSLQRLSHLARSIYDDRGMENTPMVLFITALYHQCQITLHSMIVPLFSGTHRGPTIDPEIVKQSAETVTQHAELFEALLAPYMYEKGDITLLPPFVGYGAFITGVVFLATEVSLAKTSRRPIPGTLPESRRLSVVKGTLRLLNKLRFYWRALQLSWEKLDAALQLHLSCYRTQHELTSPHAIRAPEIYSSEPKSRLSAPVSEDSIDNEQSSAREASVPSIGPSGQHLHQWDSDRRTLEVDAMQQSQQATMSDNCIFEQSDMETADMSFTTPSGATQDDPWYNLSFAEAGIEQFAGFEPLHLFQQGCGFFS</sequence>
<keyword evidence="2" id="KW-0479">Metal-binding</keyword>
<evidence type="ECO:0000256" key="5">
    <source>
        <dbReference type="ARBA" id="ARBA00023163"/>
    </source>
</evidence>
<dbReference type="PANTHER" id="PTHR47338">
    <property type="entry name" value="ZN(II)2CYS6 TRANSCRIPTION FACTOR (EUROFUNG)-RELATED"/>
    <property type="match status" value="1"/>
</dbReference>
<dbReference type="Proteomes" id="UP000325558">
    <property type="component" value="Unassembled WGS sequence"/>
</dbReference>
<dbReference type="GO" id="GO:0000981">
    <property type="term" value="F:DNA-binding transcription factor activity, RNA polymerase II-specific"/>
    <property type="evidence" value="ECO:0007669"/>
    <property type="project" value="InterPro"/>
</dbReference>
<dbReference type="InterPro" id="IPR036864">
    <property type="entry name" value="Zn2-C6_fun-type_DNA-bd_sf"/>
</dbReference>
<organism evidence="9">
    <name type="scientific">Aspergillus arachidicola</name>
    <dbReference type="NCBI Taxonomy" id="656916"/>
    <lineage>
        <taxon>Eukaryota</taxon>
        <taxon>Fungi</taxon>
        <taxon>Dikarya</taxon>
        <taxon>Ascomycota</taxon>
        <taxon>Pezizomycotina</taxon>
        <taxon>Eurotiomycetes</taxon>
        <taxon>Eurotiomycetidae</taxon>
        <taxon>Eurotiales</taxon>
        <taxon>Aspergillaceae</taxon>
        <taxon>Aspergillus</taxon>
        <taxon>Aspergillus subgen. Circumdati</taxon>
    </lineage>
</organism>
<name>A0A5N6XPE5_9EURO</name>
<dbReference type="GO" id="GO:0008270">
    <property type="term" value="F:zinc ion binding"/>
    <property type="evidence" value="ECO:0007669"/>
    <property type="project" value="InterPro"/>
</dbReference>
<evidence type="ECO:0000256" key="4">
    <source>
        <dbReference type="ARBA" id="ARBA00023125"/>
    </source>
</evidence>
<feature type="compositionally biased region" description="Basic residues" evidence="7">
    <location>
        <begin position="100"/>
        <end position="113"/>
    </location>
</feature>
<evidence type="ECO:0000256" key="7">
    <source>
        <dbReference type="SAM" id="MobiDB-lite"/>
    </source>
</evidence>
<dbReference type="Pfam" id="PF00172">
    <property type="entry name" value="Zn_clus"/>
    <property type="match status" value="1"/>
</dbReference>
<dbReference type="GO" id="GO:0005634">
    <property type="term" value="C:nucleus"/>
    <property type="evidence" value="ECO:0007669"/>
    <property type="project" value="UniProtKB-SubCell"/>
</dbReference>
<evidence type="ECO:0000256" key="1">
    <source>
        <dbReference type="ARBA" id="ARBA00004123"/>
    </source>
</evidence>
<protein>
    <recommendedName>
        <fullName evidence="8">Zn(2)-C6 fungal-type domain-containing protein</fullName>
    </recommendedName>
</protein>
<dbReference type="InterPro" id="IPR007219">
    <property type="entry name" value="XnlR_reg_dom"/>
</dbReference>
<gene>
    <name evidence="9" type="ORF">BDV24DRAFT_172011</name>
</gene>
<keyword evidence="6" id="KW-0539">Nucleus</keyword>
<feature type="region of interest" description="Disordered" evidence="7">
    <location>
        <begin position="100"/>
        <end position="119"/>
    </location>
</feature>
<dbReference type="InterPro" id="IPR001138">
    <property type="entry name" value="Zn2Cys6_DnaBD"/>
</dbReference>
<dbReference type="GO" id="GO:0003677">
    <property type="term" value="F:DNA binding"/>
    <property type="evidence" value="ECO:0007669"/>
    <property type="project" value="UniProtKB-KW"/>
</dbReference>
<dbReference type="CDD" id="cd00067">
    <property type="entry name" value="GAL4"/>
    <property type="match status" value="1"/>
</dbReference>
<evidence type="ECO:0000259" key="8">
    <source>
        <dbReference type="PROSITE" id="PS50048"/>
    </source>
</evidence>
<accession>A0A5N6XPE5</accession>
<evidence type="ECO:0000256" key="2">
    <source>
        <dbReference type="ARBA" id="ARBA00022723"/>
    </source>
</evidence>